<evidence type="ECO:0000256" key="1">
    <source>
        <dbReference type="SAM" id="MobiDB-lite"/>
    </source>
</evidence>
<accession>A0A7Y8KYE7</accession>
<dbReference type="RefSeq" id="WP_177135956.1">
    <property type="nucleotide sequence ID" value="NZ_VYGV01000011.1"/>
</dbReference>
<name>A0A7Y8KYE7_9BURK</name>
<evidence type="ECO:0000313" key="3">
    <source>
        <dbReference type="Proteomes" id="UP000545507"/>
    </source>
</evidence>
<proteinExistence type="predicted"/>
<reference evidence="2 3" key="1">
    <citation type="submission" date="2019-09" db="EMBL/GenBank/DDBJ databases">
        <title>Hydrogenophaga aromatica sp. nov., isolated from a para-xylene-degrading enrichment culture.</title>
        <authorList>
            <person name="Tancsics A."/>
            <person name="Banerjee S."/>
        </authorList>
    </citation>
    <scope>NUCLEOTIDE SEQUENCE [LARGE SCALE GENOMIC DNA]</scope>
    <source>
        <strain evidence="2 3">D2P1</strain>
    </source>
</reference>
<gene>
    <name evidence="2" type="ORF">F3K02_12415</name>
</gene>
<feature type="compositionally biased region" description="Polar residues" evidence="1">
    <location>
        <begin position="1"/>
        <end position="13"/>
    </location>
</feature>
<dbReference type="Proteomes" id="UP000545507">
    <property type="component" value="Unassembled WGS sequence"/>
</dbReference>
<feature type="compositionally biased region" description="Basic and acidic residues" evidence="1">
    <location>
        <begin position="17"/>
        <end position="32"/>
    </location>
</feature>
<protein>
    <submittedName>
        <fullName evidence="2">Uncharacterized protein</fullName>
    </submittedName>
</protein>
<sequence length="78" mass="8917">MSNDVEPSSTITQPEYHAWKKEFKQDRGRDPTPYEAWVAGVEHGRKPPLPESDMKRIREVYGEPVFQVPPPGSRPKNG</sequence>
<feature type="region of interest" description="Disordered" evidence="1">
    <location>
        <begin position="1"/>
        <end position="32"/>
    </location>
</feature>
<keyword evidence="3" id="KW-1185">Reference proteome</keyword>
<dbReference type="EMBL" id="VYGV01000011">
    <property type="protein sequence ID" value="NWF46048.1"/>
    <property type="molecule type" value="Genomic_DNA"/>
</dbReference>
<dbReference type="AlphaFoldDB" id="A0A7Y8KYE7"/>
<comment type="caution">
    <text evidence="2">The sequence shown here is derived from an EMBL/GenBank/DDBJ whole genome shotgun (WGS) entry which is preliminary data.</text>
</comment>
<evidence type="ECO:0000313" key="2">
    <source>
        <dbReference type="EMBL" id="NWF46048.1"/>
    </source>
</evidence>
<organism evidence="2 3">
    <name type="scientific">Hydrogenophaga aromaticivorans</name>
    <dbReference type="NCBI Taxonomy" id="2610898"/>
    <lineage>
        <taxon>Bacteria</taxon>
        <taxon>Pseudomonadati</taxon>
        <taxon>Pseudomonadota</taxon>
        <taxon>Betaproteobacteria</taxon>
        <taxon>Burkholderiales</taxon>
        <taxon>Comamonadaceae</taxon>
        <taxon>Hydrogenophaga</taxon>
    </lineage>
</organism>